<dbReference type="Pfam" id="PF07872">
    <property type="entry name" value="DUF1659"/>
    <property type="match status" value="1"/>
</dbReference>
<proteinExistence type="predicted"/>
<dbReference type="InterPro" id="IPR012454">
    <property type="entry name" value="DUF1659"/>
</dbReference>
<gene>
    <name evidence="2" type="ORF">HR057_08955</name>
</gene>
<dbReference type="RefSeq" id="WP_173731086.1">
    <property type="nucleotide sequence ID" value="NZ_JABTTE010000010.1"/>
</dbReference>
<feature type="domain" description="DUF1659" evidence="1">
    <location>
        <begin position="4"/>
        <end position="71"/>
    </location>
</feature>
<sequence length="73" mass="8268">MASEFLVDSQLRLEFLQGMDLDGNPIYKTKTFNNLKTTATPENIQNVALAIANLQQHELMRVQRTNNYDIVAG</sequence>
<name>A0A8J8KCC0_9BACI</name>
<accession>A0A8J8KCC0</accession>
<dbReference type="AlphaFoldDB" id="A0A8J8KCC0"/>
<keyword evidence="3" id="KW-1185">Reference proteome</keyword>
<protein>
    <submittedName>
        <fullName evidence="2">DUF1659 domain-containing protein</fullName>
    </submittedName>
</protein>
<comment type="caution">
    <text evidence="2">The sequence shown here is derived from an EMBL/GenBank/DDBJ whole genome shotgun (WGS) entry which is preliminary data.</text>
</comment>
<dbReference type="Proteomes" id="UP000625804">
    <property type="component" value="Unassembled WGS sequence"/>
</dbReference>
<evidence type="ECO:0000259" key="1">
    <source>
        <dbReference type="Pfam" id="PF07872"/>
    </source>
</evidence>
<organism evidence="2 3">
    <name type="scientific">Calidifontibacillus erzurumensis</name>
    <dbReference type="NCBI Taxonomy" id="2741433"/>
    <lineage>
        <taxon>Bacteria</taxon>
        <taxon>Bacillati</taxon>
        <taxon>Bacillota</taxon>
        <taxon>Bacilli</taxon>
        <taxon>Bacillales</taxon>
        <taxon>Bacillaceae</taxon>
        <taxon>Calidifontibacillus/Schinkia group</taxon>
        <taxon>Calidifontibacillus</taxon>
    </lineage>
</organism>
<evidence type="ECO:0000313" key="2">
    <source>
        <dbReference type="EMBL" id="NSL51878.1"/>
    </source>
</evidence>
<dbReference type="EMBL" id="JABTTE010000010">
    <property type="protein sequence ID" value="NSL51878.1"/>
    <property type="molecule type" value="Genomic_DNA"/>
</dbReference>
<reference evidence="2" key="1">
    <citation type="submission" date="2020-06" db="EMBL/GenBank/DDBJ databases">
        <title>A novel thermopfilic bacterium from Erzurum, Turkey.</title>
        <authorList>
            <person name="Adiguzel A."/>
            <person name="Ay H."/>
            <person name="Baltaci M.O."/>
        </authorList>
    </citation>
    <scope>NUCLEOTIDE SEQUENCE</scope>
    <source>
        <strain evidence="2">P2</strain>
    </source>
</reference>
<evidence type="ECO:0000313" key="3">
    <source>
        <dbReference type="Proteomes" id="UP000625804"/>
    </source>
</evidence>